<dbReference type="EMBL" id="CP055900">
    <property type="protein sequence ID" value="QKX58144.1"/>
    <property type="molecule type" value="Genomic_DNA"/>
</dbReference>
<reference evidence="11" key="1">
    <citation type="submission" date="2020-06" db="EMBL/GenBank/DDBJ databases">
        <title>A chromosome-scale genome assembly of Talaromyces rugulosus W13939.</title>
        <authorList>
            <person name="Wang B."/>
            <person name="Guo L."/>
            <person name="Ye K."/>
            <person name="Wang L."/>
        </authorList>
    </citation>
    <scope>NUCLEOTIDE SEQUENCE [LARGE SCALE GENOMIC DNA]</scope>
    <source>
        <strain evidence="11">W13939</strain>
    </source>
</reference>
<evidence type="ECO:0000313" key="11">
    <source>
        <dbReference type="Proteomes" id="UP000509510"/>
    </source>
</evidence>
<feature type="domain" description="C2H2-type" evidence="9">
    <location>
        <begin position="41"/>
        <end position="69"/>
    </location>
</feature>
<keyword evidence="2" id="KW-0479">Metal-binding</keyword>
<dbReference type="InterPro" id="IPR036236">
    <property type="entry name" value="Znf_C2H2_sf"/>
</dbReference>
<dbReference type="GeneID" id="55992763"/>
<evidence type="ECO:0000259" key="9">
    <source>
        <dbReference type="PROSITE" id="PS50157"/>
    </source>
</evidence>
<dbReference type="GO" id="GO:0000981">
    <property type="term" value="F:DNA-binding transcription factor activity, RNA polymerase II-specific"/>
    <property type="evidence" value="ECO:0007669"/>
    <property type="project" value="InterPro"/>
</dbReference>
<proteinExistence type="predicted"/>
<dbReference type="KEGG" id="trg:TRUGW13939_05265"/>
<name>A0A7H8QVT4_TALRU</name>
<dbReference type="GO" id="GO:0005634">
    <property type="term" value="C:nucleus"/>
    <property type="evidence" value="ECO:0007669"/>
    <property type="project" value="UniProtKB-SubCell"/>
</dbReference>
<feature type="compositionally biased region" description="Basic residues" evidence="8">
    <location>
        <begin position="295"/>
        <end position="304"/>
    </location>
</feature>
<evidence type="ECO:0000256" key="3">
    <source>
        <dbReference type="ARBA" id="ARBA00022737"/>
    </source>
</evidence>
<dbReference type="InterPro" id="IPR013087">
    <property type="entry name" value="Znf_C2H2_type"/>
</dbReference>
<keyword evidence="4 7" id="KW-0863">Zinc-finger</keyword>
<dbReference type="SMART" id="SM00355">
    <property type="entry name" value="ZnF_C2H2"/>
    <property type="match status" value="2"/>
</dbReference>
<dbReference type="PANTHER" id="PTHR40626:SF13">
    <property type="entry name" value="RESPIRATION FACTOR 2-RELATED"/>
    <property type="match status" value="1"/>
</dbReference>
<dbReference type="InterPro" id="IPR051059">
    <property type="entry name" value="VerF-like"/>
</dbReference>
<evidence type="ECO:0000256" key="2">
    <source>
        <dbReference type="ARBA" id="ARBA00022723"/>
    </source>
</evidence>
<dbReference type="PROSITE" id="PS50157">
    <property type="entry name" value="ZINC_FINGER_C2H2_2"/>
    <property type="match status" value="2"/>
</dbReference>
<feature type="compositionally biased region" description="Low complexity" evidence="8">
    <location>
        <begin position="71"/>
        <end position="84"/>
    </location>
</feature>
<keyword evidence="11" id="KW-1185">Reference proteome</keyword>
<accession>A0A7H8QVT4</accession>
<dbReference type="GO" id="GO:0000978">
    <property type="term" value="F:RNA polymerase II cis-regulatory region sequence-specific DNA binding"/>
    <property type="evidence" value="ECO:0007669"/>
    <property type="project" value="InterPro"/>
</dbReference>
<dbReference type="InterPro" id="IPR007219">
    <property type="entry name" value="XnlR_reg_dom"/>
</dbReference>
<evidence type="ECO:0000256" key="8">
    <source>
        <dbReference type="SAM" id="MobiDB-lite"/>
    </source>
</evidence>
<dbReference type="GO" id="GO:0000785">
    <property type="term" value="C:chromatin"/>
    <property type="evidence" value="ECO:0007669"/>
    <property type="project" value="TreeGrafter"/>
</dbReference>
<evidence type="ECO:0000256" key="4">
    <source>
        <dbReference type="ARBA" id="ARBA00022771"/>
    </source>
</evidence>
<dbReference type="PROSITE" id="PS00028">
    <property type="entry name" value="ZINC_FINGER_C2H2_1"/>
    <property type="match status" value="2"/>
</dbReference>
<feature type="region of interest" description="Disordered" evidence="8">
    <location>
        <begin position="68"/>
        <end position="113"/>
    </location>
</feature>
<dbReference type="AlphaFoldDB" id="A0A7H8QVT4"/>
<dbReference type="Gene3D" id="3.30.160.60">
    <property type="entry name" value="Classic Zinc Finger"/>
    <property type="match status" value="2"/>
</dbReference>
<keyword evidence="5" id="KW-0862">Zinc</keyword>
<evidence type="ECO:0000313" key="10">
    <source>
        <dbReference type="EMBL" id="QKX58144.1"/>
    </source>
</evidence>
<evidence type="ECO:0000256" key="1">
    <source>
        <dbReference type="ARBA" id="ARBA00004123"/>
    </source>
</evidence>
<comment type="subcellular location">
    <subcellularLocation>
        <location evidence="1">Nucleus</location>
    </subcellularLocation>
</comment>
<evidence type="ECO:0000256" key="7">
    <source>
        <dbReference type="PROSITE-ProRule" id="PRU00042"/>
    </source>
</evidence>
<protein>
    <recommendedName>
        <fullName evidence="9">C2H2-type domain-containing protein</fullName>
    </recommendedName>
</protein>
<dbReference type="CDD" id="cd12148">
    <property type="entry name" value="fungal_TF_MHR"/>
    <property type="match status" value="1"/>
</dbReference>
<dbReference type="Pfam" id="PF04082">
    <property type="entry name" value="Fungal_trans"/>
    <property type="match status" value="1"/>
</dbReference>
<feature type="domain" description="C2H2-type" evidence="9">
    <location>
        <begin position="13"/>
        <end position="40"/>
    </location>
</feature>
<dbReference type="SUPFAM" id="SSF57667">
    <property type="entry name" value="beta-beta-alpha zinc fingers"/>
    <property type="match status" value="1"/>
</dbReference>
<dbReference type="RefSeq" id="XP_035344322.1">
    <property type="nucleotide sequence ID" value="XM_035488429.1"/>
</dbReference>
<dbReference type="GO" id="GO:0008270">
    <property type="term" value="F:zinc ion binding"/>
    <property type="evidence" value="ECO:0007669"/>
    <property type="project" value="UniProtKB-KW"/>
</dbReference>
<keyword evidence="3" id="KW-0677">Repeat</keyword>
<evidence type="ECO:0000256" key="5">
    <source>
        <dbReference type="ARBA" id="ARBA00022833"/>
    </source>
</evidence>
<dbReference type="PANTHER" id="PTHR40626">
    <property type="entry name" value="MIP31509P"/>
    <property type="match status" value="1"/>
</dbReference>
<keyword evidence="6" id="KW-0539">Nucleus</keyword>
<dbReference type="Proteomes" id="UP000509510">
    <property type="component" value="Chromosome III"/>
</dbReference>
<dbReference type="GO" id="GO:0006351">
    <property type="term" value="P:DNA-templated transcription"/>
    <property type="evidence" value="ECO:0007669"/>
    <property type="project" value="InterPro"/>
</dbReference>
<sequence length="831" mass="93919">MPQERFEKGKRLRACSICGRTFKRTEHCIRHERAHFRERPFSCRFCEKSYGRKDLLVRHERTLHADQWAMAQSTASTNNSSQTRTNRRRQSRSSWDPAPALPTPVQSYKPEPQNGVLINNETVIQYESFLPSPRVSSSSEISDPELVSGVSEAFDLDRHLDPSLANLANPVNMVAGAPNEDGSLHFQSSFPLDSHHFSYEPHMSHIQPQEPIQFNYDHGFPLDPSLTMDLPKSDYIPTSSTDTEPGNPNFFTLLPGSSTDDQVLLLNQIITAENSNDGSTNNIFALDKMPSEQRRRGRPSRNSKIRSEPQLPKVMTEETRIFLITDIQERLSIDSKELRIPSLQSLHHFMNTFFKSFNNHLPIFHPPSFDISETPSPLFLAMCSIGALFDKDRDTANHLREIANEALQSVDSGSSSRSLWEVQSRLLLTVGAAFGGNGAAVAWALENIGFFHREFAWRRSALSASRETAPENWATWIERESTKRLLFGIFITSSLLTAAYNVSPGISTTEDLKIEMPEPETIWMAADEEHWKEAMAVRVNRPLDVNQALTALLFGKDFNPDLEQQWSPFSAAILMHAVNVHMWHVTQSTQSFMNFSIDAKAEEQMKALCTSQTEESLSRCHRVLALGKSAGIASTRGSVERTLLFNGMAVLRSCYVRVFTGSGAFNRTMLFCDDGQEVLRAARDYVQIQQVRSPFLAKAVAQVFDGLLIPIRHGNQLVNKTDVFTCSIEHTVAAWDCALFYTKWVHTLEMQQGFAPPDHEEKKNLDNLSEMLQEVGSNDNGRTSLAASAAKMWASFLDDNWTWEVTWRMGNVLRQLADVYENEKRFLGSRS</sequence>
<dbReference type="OrthoDB" id="654211at2759"/>
<feature type="region of interest" description="Disordered" evidence="8">
    <location>
        <begin position="280"/>
        <end position="311"/>
    </location>
</feature>
<gene>
    <name evidence="10" type="ORF">TRUGW13939_05265</name>
</gene>
<evidence type="ECO:0000256" key="6">
    <source>
        <dbReference type="ARBA" id="ARBA00023242"/>
    </source>
</evidence>
<organism evidence="10 11">
    <name type="scientific">Talaromyces rugulosus</name>
    <name type="common">Penicillium rugulosum</name>
    <dbReference type="NCBI Taxonomy" id="121627"/>
    <lineage>
        <taxon>Eukaryota</taxon>
        <taxon>Fungi</taxon>
        <taxon>Dikarya</taxon>
        <taxon>Ascomycota</taxon>
        <taxon>Pezizomycotina</taxon>
        <taxon>Eurotiomycetes</taxon>
        <taxon>Eurotiomycetidae</taxon>
        <taxon>Eurotiales</taxon>
        <taxon>Trichocomaceae</taxon>
        <taxon>Talaromyces</taxon>
        <taxon>Talaromyces sect. Islandici</taxon>
    </lineage>
</organism>